<reference evidence="1" key="1">
    <citation type="submission" date="2021-11" db="EMBL/GenBank/DDBJ databases">
        <authorList>
            <person name="Bulgarelli D."/>
        </authorList>
    </citation>
    <scope>NUCLEOTIDE SEQUENCE</scope>
    <source>
        <strain evidence="1">Bi133</strain>
    </source>
</reference>
<dbReference type="EC" id="3.1.-.-" evidence="1"/>
<dbReference type="Gene3D" id="3.10.129.10">
    <property type="entry name" value="Hotdog Thioesterase"/>
    <property type="match status" value="1"/>
</dbReference>
<dbReference type="PANTHER" id="PTHR31793">
    <property type="entry name" value="4-HYDROXYBENZOYL-COA THIOESTERASE FAMILY MEMBER"/>
    <property type="match status" value="1"/>
</dbReference>
<dbReference type="EMBL" id="CAKKMG010000020">
    <property type="protein sequence ID" value="CAH0203940.1"/>
    <property type="molecule type" value="Genomic_DNA"/>
</dbReference>
<dbReference type="Proteomes" id="UP000789326">
    <property type="component" value="Unassembled WGS sequence"/>
</dbReference>
<organism evidence="1 2">
    <name type="scientific">Peribacillus simplex</name>
    <dbReference type="NCBI Taxonomy" id="1478"/>
    <lineage>
        <taxon>Bacteria</taxon>
        <taxon>Bacillati</taxon>
        <taxon>Bacillota</taxon>
        <taxon>Bacilli</taxon>
        <taxon>Bacillales</taxon>
        <taxon>Bacillaceae</taxon>
        <taxon>Peribacillus</taxon>
    </lineage>
</organism>
<dbReference type="RefSeq" id="WP_230301742.1">
    <property type="nucleotide sequence ID" value="NZ_CAKKMG010000020.1"/>
</dbReference>
<evidence type="ECO:0000313" key="2">
    <source>
        <dbReference type="Proteomes" id="UP000789326"/>
    </source>
</evidence>
<dbReference type="SUPFAM" id="SSF54637">
    <property type="entry name" value="Thioesterase/thiol ester dehydrase-isomerase"/>
    <property type="match status" value="1"/>
</dbReference>
<dbReference type="PANTHER" id="PTHR31793:SF24">
    <property type="entry name" value="LONG-CHAIN ACYL-COA THIOESTERASE FADM"/>
    <property type="match status" value="1"/>
</dbReference>
<evidence type="ECO:0000313" key="1">
    <source>
        <dbReference type="EMBL" id="CAH0203940.1"/>
    </source>
</evidence>
<gene>
    <name evidence="1" type="ORF">SRABI133_01994</name>
</gene>
<proteinExistence type="predicted"/>
<sequence length="159" mass="18368">MGRISYIDNITEWINDFSFKHEIKVRFSETDMFGHLNNTIPFTYFEEARIEYFNSMGFMKDWTSAECGEMPVVANLQCDFLKQVFFNDQLTIHVKADHIGNSSVDIHYMGTKQDGSICLTGRGTIVQVSKATGKPVPWTEEMKRSMWHTELNIPKNISI</sequence>
<dbReference type="InterPro" id="IPR029069">
    <property type="entry name" value="HotDog_dom_sf"/>
</dbReference>
<name>A0A9W4KVH9_9BACI</name>
<dbReference type="GO" id="GO:0047617">
    <property type="term" value="F:fatty acyl-CoA hydrolase activity"/>
    <property type="evidence" value="ECO:0007669"/>
    <property type="project" value="TreeGrafter"/>
</dbReference>
<dbReference type="CDD" id="cd00586">
    <property type="entry name" value="4HBT"/>
    <property type="match status" value="1"/>
</dbReference>
<dbReference type="Pfam" id="PF13279">
    <property type="entry name" value="4HBT_2"/>
    <property type="match status" value="1"/>
</dbReference>
<accession>A0A9W4KVH9</accession>
<keyword evidence="1" id="KW-0378">Hydrolase</keyword>
<dbReference type="AlphaFoldDB" id="A0A9W4KVH9"/>
<comment type="caution">
    <text evidence="1">The sequence shown here is derived from an EMBL/GenBank/DDBJ whole genome shotgun (WGS) entry which is preliminary data.</text>
</comment>
<dbReference type="InterPro" id="IPR050563">
    <property type="entry name" value="4-hydroxybenzoyl-CoA_TE"/>
</dbReference>
<protein>
    <submittedName>
        <fullName evidence="1">Esterase aq_1494</fullName>
        <ecNumber evidence="1">3.1.-.-</ecNumber>
    </submittedName>
</protein>